<organism evidence="1 2">
    <name type="scientific">Prauserella marina</name>
    <dbReference type="NCBI Taxonomy" id="530584"/>
    <lineage>
        <taxon>Bacteria</taxon>
        <taxon>Bacillati</taxon>
        <taxon>Actinomycetota</taxon>
        <taxon>Actinomycetes</taxon>
        <taxon>Pseudonocardiales</taxon>
        <taxon>Pseudonocardiaceae</taxon>
        <taxon>Prauserella</taxon>
    </lineage>
</organism>
<dbReference type="CDD" id="cd04301">
    <property type="entry name" value="NAT_SF"/>
    <property type="match status" value="1"/>
</dbReference>
<dbReference type="InterPro" id="IPR016181">
    <property type="entry name" value="Acyl_CoA_acyltransferase"/>
</dbReference>
<sequence>MRAATKDDLASIAEIYAHYVTTSLSTFELQPPDHPEWERRFAAITGAALPFLVAECAGIVAGYAYCGRWKPRPAYEHTVEDSIYLAPQATGKGIGGTLLDTLLDACADRGIREVIAVIADSGDDASLRLHRGRGFTEAGRLRGVGLKHGHLVDTLLLQRSLG</sequence>
<evidence type="ECO:0000313" key="2">
    <source>
        <dbReference type="Proteomes" id="UP000199494"/>
    </source>
</evidence>
<keyword evidence="2" id="KW-1185">Reference proteome</keyword>
<dbReference type="SUPFAM" id="SSF55729">
    <property type="entry name" value="Acyl-CoA N-acyltransferases (Nat)"/>
    <property type="match status" value="1"/>
</dbReference>
<keyword evidence="1" id="KW-0808">Transferase</keyword>
<dbReference type="PROSITE" id="PS51186">
    <property type="entry name" value="GNAT"/>
    <property type="match status" value="1"/>
</dbReference>
<dbReference type="Proteomes" id="UP000199494">
    <property type="component" value="Unassembled WGS sequence"/>
</dbReference>
<dbReference type="PANTHER" id="PTHR43072">
    <property type="entry name" value="N-ACETYLTRANSFERASE"/>
    <property type="match status" value="1"/>
</dbReference>
<proteinExistence type="predicted"/>
<dbReference type="STRING" id="530584.SAMN05421630_106181"/>
<reference evidence="1 2" key="1">
    <citation type="submission" date="2016-10" db="EMBL/GenBank/DDBJ databases">
        <authorList>
            <person name="de Groot N.N."/>
        </authorList>
    </citation>
    <scope>NUCLEOTIDE SEQUENCE [LARGE SCALE GENOMIC DNA]</scope>
    <source>
        <strain evidence="1 2">CGMCC 4.5506</strain>
    </source>
</reference>
<protein>
    <submittedName>
        <fullName evidence="1">Phosphinothricin acetyltransferase</fullName>
    </submittedName>
</protein>
<dbReference type="InterPro" id="IPR000182">
    <property type="entry name" value="GNAT_dom"/>
</dbReference>
<dbReference type="Pfam" id="PF00583">
    <property type="entry name" value="Acetyltransf_1"/>
    <property type="match status" value="1"/>
</dbReference>
<dbReference type="Gene3D" id="3.40.630.30">
    <property type="match status" value="1"/>
</dbReference>
<dbReference type="AlphaFoldDB" id="A0A1G6SG80"/>
<dbReference type="EMBL" id="FMZE01000006">
    <property type="protein sequence ID" value="SDD15930.1"/>
    <property type="molecule type" value="Genomic_DNA"/>
</dbReference>
<accession>A0A1G6SG80</accession>
<name>A0A1G6SG80_9PSEU</name>
<gene>
    <name evidence="1" type="ORF">SAMN05421630_106181</name>
</gene>
<dbReference type="PANTHER" id="PTHR43072:SF8">
    <property type="entry name" value="ACYLTRANSFERASE FABY-RELATED"/>
    <property type="match status" value="1"/>
</dbReference>
<dbReference type="GO" id="GO:0016747">
    <property type="term" value="F:acyltransferase activity, transferring groups other than amino-acyl groups"/>
    <property type="evidence" value="ECO:0007669"/>
    <property type="project" value="InterPro"/>
</dbReference>
<evidence type="ECO:0000313" key="1">
    <source>
        <dbReference type="EMBL" id="SDD15930.1"/>
    </source>
</evidence>